<evidence type="ECO:0000313" key="3">
    <source>
        <dbReference type="EMBL" id="KAK2181451.1"/>
    </source>
</evidence>
<protein>
    <submittedName>
        <fullName evidence="3">Uncharacterized protein</fullName>
    </submittedName>
</protein>
<evidence type="ECO:0000256" key="2">
    <source>
        <dbReference type="SAM" id="Phobius"/>
    </source>
</evidence>
<evidence type="ECO:0000313" key="4">
    <source>
        <dbReference type="Proteomes" id="UP001209878"/>
    </source>
</evidence>
<keyword evidence="2" id="KW-0812">Transmembrane</keyword>
<keyword evidence="2" id="KW-0472">Membrane</keyword>
<keyword evidence="1" id="KW-0175">Coiled coil</keyword>
<proteinExistence type="predicted"/>
<keyword evidence="4" id="KW-1185">Reference proteome</keyword>
<feature type="coiled-coil region" evidence="1">
    <location>
        <begin position="143"/>
        <end position="170"/>
    </location>
</feature>
<organism evidence="3 4">
    <name type="scientific">Ridgeia piscesae</name>
    <name type="common">Tubeworm</name>
    <dbReference type="NCBI Taxonomy" id="27915"/>
    <lineage>
        <taxon>Eukaryota</taxon>
        <taxon>Metazoa</taxon>
        <taxon>Spiralia</taxon>
        <taxon>Lophotrochozoa</taxon>
        <taxon>Annelida</taxon>
        <taxon>Polychaeta</taxon>
        <taxon>Sedentaria</taxon>
        <taxon>Canalipalpata</taxon>
        <taxon>Sabellida</taxon>
        <taxon>Siboglinidae</taxon>
        <taxon>Ridgeia</taxon>
    </lineage>
</organism>
<evidence type="ECO:0000256" key="1">
    <source>
        <dbReference type="SAM" id="Coils"/>
    </source>
</evidence>
<dbReference type="EMBL" id="JAODUO010000397">
    <property type="protein sequence ID" value="KAK2181451.1"/>
    <property type="molecule type" value="Genomic_DNA"/>
</dbReference>
<gene>
    <name evidence="3" type="ORF">NP493_397g00021</name>
</gene>
<dbReference type="AlphaFoldDB" id="A0AAD9NUS3"/>
<dbReference type="Proteomes" id="UP001209878">
    <property type="component" value="Unassembled WGS sequence"/>
</dbReference>
<keyword evidence="2" id="KW-1133">Transmembrane helix</keyword>
<comment type="caution">
    <text evidence="3">The sequence shown here is derived from an EMBL/GenBank/DDBJ whole genome shotgun (WGS) entry which is preliminary data.</text>
</comment>
<feature type="transmembrane region" description="Helical" evidence="2">
    <location>
        <begin position="22"/>
        <end position="47"/>
    </location>
</feature>
<feature type="transmembrane region" description="Helical" evidence="2">
    <location>
        <begin position="261"/>
        <end position="281"/>
    </location>
</feature>
<reference evidence="3" key="1">
    <citation type="journal article" date="2023" name="Mol. Biol. Evol.">
        <title>Third-Generation Sequencing Reveals the Adaptive Role of the Epigenome in Three Deep-Sea Polychaetes.</title>
        <authorList>
            <person name="Perez M."/>
            <person name="Aroh O."/>
            <person name="Sun Y."/>
            <person name="Lan Y."/>
            <person name="Juniper S.K."/>
            <person name="Young C.R."/>
            <person name="Angers B."/>
            <person name="Qian P.Y."/>
        </authorList>
    </citation>
    <scope>NUCLEOTIDE SEQUENCE</scope>
    <source>
        <strain evidence="3">R07B-5</strain>
    </source>
</reference>
<sequence length="304" mass="33963">MSVVHVALLKSLVDGGPDANRYYVVVIVLIVVALAVQVVIGGLAIFVTHTRNYYQKYHTDMCSEMKAYWCKCFSCCNNETSKTVTGMDNPNLDVSKIEVLVGEDALDDGHRKSTNPMWVLPEATHDGLHAVARDVHVSFSVRLLQAELAAIEAEAELVGLNRQLERETKRHDTFIIDKVKDRVRHTEAGDNQVSSALETAQEKHFTESQQRIREIEEKIVKCEAIIRHLKVVRRQKDLLGDHVDERKASNVLKKVQFWQNVINYLLYVVFICNAFITGLGVTGGHATNNGDNVTGNGGQANAVR</sequence>
<name>A0AAD9NUS3_RIDPI</name>
<accession>A0AAD9NUS3</accession>